<keyword evidence="17" id="KW-1185">Reference proteome</keyword>
<dbReference type="GeneID" id="43164189"/>
<feature type="chain" id="PRO_5046842221" evidence="13">
    <location>
        <begin position="28"/>
        <end position="751"/>
    </location>
</feature>
<evidence type="ECO:0000256" key="8">
    <source>
        <dbReference type="ARBA" id="ARBA00023136"/>
    </source>
</evidence>
<sequence>MSKSVLRPTRIAAAVCAIFLVNHAACAEDAPAPAPALGKANSTSAQAPVMQTVMVKGSAATYDARRDDTASKVIVNSEEIQKYGDTSVNDVLKRLPGITVGGAAGRGGGEIRMRGLGSGYTQILINGEKAPAGFSTDNLAPDVIERIEVLRAASAEFSTQSIAGTINIVLKKTVKLDQHVVKISGAKGNTFSSPSASIQWSDRDGPLSYSMGANAWRYQYDRTTPSYETGTDAAGVPDVARASTWSDRGRSDGFNLSPRLNWALGDGDTLTWQTFINYNTFTSNSQSLTSVELAADPGPDYDRIDGSFGSHNGFARTDLNWVKQLGDGAKLDAKFGISGNRNASDGYNLGSKGGAAPTLDRKVVSKTTEQGFSSQGKYSRPLVLGATQDGVEAPEHALSLGWDVGVTDRDDTRRQREAPLPGSHPANFDEDFSARITRVAVYGQDEWNVSPSWSMYAGVRWEGYQTEIDGAGFASVNERSSVLSPLFQTLYKLPNKKDQLRLALTRTYKAPATSNMVPRNFISANNSRLDPDRRGNPRLKPEVALGLDASFEHYWGDGAMLSASASLRQIDDYTHNVLMQDGERWLAMQVNDGRAETRGIELEAKFPLRAVFNDVPAIDVRASVSRNWSRVDSVPGPDNRLDQQVPLSATVGLDYKSAGGDLSTGTSFSFRNGGTARLTDIQSGYNSVRRDLDVYALWKIDTRNNVRVAVSNLLAQDYSTESLYADAQGTSTRSTTNAGETQFRLTVERRF</sequence>
<dbReference type="Pfam" id="PF07715">
    <property type="entry name" value="Plug"/>
    <property type="match status" value="1"/>
</dbReference>
<evidence type="ECO:0000256" key="1">
    <source>
        <dbReference type="ARBA" id="ARBA00004571"/>
    </source>
</evidence>
<keyword evidence="9 16" id="KW-0675">Receptor</keyword>
<dbReference type="InterPro" id="IPR039426">
    <property type="entry name" value="TonB-dep_rcpt-like"/>
</dbReference>
<keyword evidence="5 11" id="KW-0812">Transmembrane</keyword>
<evidence type="ECO:0000313" key="16">
    <source>
        <dbReference type="EMBL" id="WQH06523.1"/>
    </source>
</evidence>
<feature type="domain" description="TonB-dependent receptor plug" evidence="15">
    <location>
        <begin position="66"/>
        <end position="165"/>
    </location>
</feature>
<comment type="similarity">
    <text evidence="2 11 12">Belongs to the TonB-dependent receptor family.</text>
</comment>
<dbReference type="InterPro" id="IPR037066">
    <property type="entry name" value="Plug_dom_sf"/>
</dbReference>
<dbReference type="PROSITE" id="PS52016">
    <property type="entry name" value="TONB_DEPENDENT_REC_3"/>
    <property type="match status" value="1"/>
</dbReference>
<organism evidence="16 17">
    <name type="scientific">Duganella zoogloeoides</name>
    <dbReference type="NCBI Taxonomy" id="75659"/>
    <lineage>
        <taxon>Bacteria</taxon>
        <taxon>Pseudomonadati</taxon>
        <taxon>Pseudomonadota</taxon>
        <taxon>Betaproteobacteria</taxon>
        <taxon>Burkholderiales</taxon>
        <taxon>Oxalobacteraceae</taxon>
        <taxon>Telluria group</taxon>
        <taxon>Duganella</taxon>
    </lineage>
</organism>
<evidence type="ECO:0000256" key="6">
    <source>
        <dbReference type="ARBA" id="ARBA00022729"/>
    </source>
</evidence>
<dbReference type="InterPro" id="IPR012910">
    <property type="entry name" value="Plug_dom"/>
</dbReference>
<dbReference type="PANTHER" id="PTHR30069:SF29">
    <property type="entry name" value="HEMOGLOBIN AND HEMOGLOBIN-HAPTOGLOBIN-BINDING PROTEIN 1-RELATED"/>
    <property type="match status" value="1"/>
</dbReference>
<keyword evidence="7 12" id="KW-0798">TonB box</keyword>
<evidence type="ECO:0000256" key="4">
    <source>
        <dbReference type="ARBA" id="ARBA00022452"/>
    </source>
</evidence>
<evidence type="ECO:0000256" key="13">
    <source>
        <dbReference type="SAM" id="SignalP"/>
    </source>
</evidence>
<keyword evidence="3 11" id="KW-0813">Transport</keyword>
<comment type="subcellular location">
    <subcellularLocation>
        <location evidence="1 11">Cell outer membrane</location>
        <topology evidence="1 11">Multi-pass membrane protein</topology>
    </subcellularLocation>
</comment>
<dbReference type="Pfam" id="PF00593">
    <property type="entry name" value="TonB_dep_Rec_b-barrel"/>
    <property type="match status" value="1"/>
</dbReference>
<evidence type="ECO:0000313" key="17">
    <source>
        <dbReference type="Proteomes" id="UP001326110"/>
    </source>
</evidence>
<evidence type="ECO:0000256" key="3">
    <source>
        <dbReference type="ARBA" id="ARBA00022448"/>
    </source>
</evidence>
<protein>
    <submittedName>
        <fullName evidence="16">TonB-dependent receptor</fullName>
    </submittedName>
</protein>
<reference evidence="16 17" key="1">
    <citation type="submission" date="2023-11" db="EMBL/GenBank/DDBJ databases">
        <title>MicrobeMod: A computational toolkit for identifying prokaryotic methylation and restriction-modification with nanopore sequencing.</title>
        <authorList>
            <person name="Crits-Christoph A."/>
            <person name="Kang S.C."/>
            <person name="Lee H."/>
            <person name="Ostrov N."/>
        </authorList>
    </citation>
    <scope>NUCLEOTIDE SEQUENCE [LARGE SCALE GENOMIC DNA]</scope>
    <source>
        <strain evidence="16 17">ATCC 25935</strain>
    </source>
</reference>
<accession>A0ABZ0Y3A5</accession>
<dbReference type="SUPFAM" id="SSF56935">
    <property type="entry name" value="Porins"/>
    <property type="match status" value="1"/>
</dbReference>
<evidence type="ECO:0000256" key="12">
    <source>
        <dbReference type="RuleBase" id="RU003357"/>
    </source>
</evidence>
<feature type="domain" description="TonB-dependent receptor-like beta-barrel" evidence="14">
    <location>
        <begin position="325"/>
        <end position="713"/>
    </location>
</feature>
<evidence type="ECO:0000256" key="7">
    <source>
        <dbReference type="ARBA" id="ARBA00023077"/>
    </source>
</evidence>
<dbReference type="Proteomes" id="UP001326110">
    <property type="component" value="Chromosome"/>
</dbReference>
<feature type="signal peptide" evidence="13">
    <location>
        <begin position="1"/>
        <end position="27"/>
    </location>
</feature>
<gene>
    <name evidence="16" type="ORF">SR858_09425</name>
</gene>
<dbReference type="InterPro" id="IPR000531">
    <property type="entry name" value="Beta-barrel_TonB"/>
</dbReference>
<proteinExistence type="inferred from homology"/>
<keyword evidence="6 13" id="KW-0732">Signal</keyword>
<name>A0ABZ0Y3A5_9BURK</name>
<dbReference type="EMBL" id="CP140152">
    <property type="protein sequence ID" value="WQH06523.1"/>
    <property type="molecule type" value="Genomic_DNA"/>
</dbReference>
<keyword evidence="4 11" id="KW-1134">Transmembrane beta strand</keyword>
<evidence type="ECO:0000256" key="2">
    <source>
        <dbReference type="ARBA" id="ARBA00009810"/>
    </source>
</evidence>
<dbReference type="RefSeq" id="WP_026637406.1">
    <property type="nucleotide sequence ID" value="NZ_CP140152.1"/>
</dbReference>
<keyword evidence="8 11" id="KW-0472">Membrane</keyword>
<evidence type="ECO:0000256" key="10">
    <source>
        <dbReference type="ARBA" id="ARBA00023237"/>
    </source>
</evidence>
<dbReference type="PANTHER" id="PTHR30069">
    <property type="entry name" value="TONB-DEPENDENT OUTER MEMBRANE RECEPTOR"/>
    <property type="match status" value="1"/>
</dbReference>
<dbReference type="Gene3D" id="2.40.170.20">
    <property type="entry name" value="TonB-dependent receptor, beta-barrel domain"/>
    <property type="match status" value="1"/>
</dbReference>
<evidence type="ECO:0000256" key="9">
    <source>
        <dbReference type="ARBA" id="ARBA00023170"/>
    </source>
</evidence>
<evidence type="ECO:0000259" key="15">
    <source>
        <dbReference type="Pfam" id="PF07715"/>
    </source>
</evidence>
<evidence type="ECO:0000259" key="14">
    <source>
        <dbReference type="Pfam" id="PF00593"/>
    </source>
</evidence>
<evidence type="ECO:0000256" key="11">
    <source>
        <dbReference type="PROSITE-ProRule" id="PRU01360"/>
    </source>
</evidence>
<evidence type="ECO:0000256" key="5">
    <source>
        <dbReference type="ARBA" id="ARBA00022692"/>
    </source>
</evidence>
<dbReference type="Gene3D" id="2.170.130.10">
    <property type="entry name" value="TonB-dependent receptor, plug domain"/>
    <property type="match status" value="1"/>
</dbReference>
<dbReference type="InterPro" id="IPR036942">
    <property type="entry name" value="Beta-barrel_TonB_sf"/>
</dbReference>
<keyword evidence="10 11" id="KW-0998">Cell outer membrane</keyword>